<accession>A0A1I2YC21</accession>
<evidence type="ECO:0000313" key="2">
    <source>
        <dbReference type="Proteomes" id="UP000199666"/>
    </source>
</evidence>
<dbReference type="RefSeq" id="WP_218155055.1">
    <property type="nucleotide sequence ID" value="NZ_FOPP01000007.1"/>
</dbReference>
<dbReference type="InterPro" id="IPR009057">
    <property type="entry name" value="Homeodomain-like_sf"/>
</dbReference>
<dbReference type="AlphaFoldDB" id="A0A1I2YC21"/>
<dbReference type="GO" id="GO:0003677">
    <property type="term" value="F:DNA binding"/>
    <property type="evidence" value="ECO:0007669"/>
    <property type="project" value="InterPro"/>
</dbReference>
<feature type="non-terminal residue" evidence="1">
    <location>
        <position position="1"/>
    </location>
</feature>
<dbReference type="SUPFAM" id="SSF46689">
    <property type="entry name" value="Homeodomain-like"/>
    <property type="match status" value="1"/>
</dbReference>
<proteinExistence type="predicted"/>
<dbReference type="GO" id="GO:0004803">
    <property type="term" value="F:transposase activity"/>
    <property type="evidence" value="ECO:0007669"/>
    <property type="project" value="InterPro"/>
</dbReference>
<dbReference type="GO" id="GO:0006313">
    <property type="term" value="P:DNA transposition"/>
    <property type="evidence" value="ECO:0007669"/>
    <property type="project" value="InterPro"/>
</dbReference>
<keyword evidence="2" id="KW-1185">Reference proteome</keyword>
<gene>
    <name evidence="1" type="ORF">SAMN04489864_1071</name>
</gene>
<protein>
    <submittedName>
        <fullName evidence="1">Transposase</fullName>
    </submittedName>
</protein>
<evidence type="ECO:0000313" key="1">
    <source>
        <dbReference type="EMBL" id="SFH23172.1"/>
    </source>
</evidence>
<organism evidence="1 2">
    <name type="scientific">Pedobacter insulae</name>
    <dbReference type="NCBI Taxonomy" id="414048"/>
    <lineage>
        <taxon>Bacteria</taxon>
        <taxon>Pseudomonadati</taxon>
        <taxon>Bacteroidota</taxon>
        <taxon>Sphingobacteriia</taxon>
        <taxon>Sphingobacteriales</taxon>
        <taxon>Sphingobacteriaceae</taxon>
        <taxon>Pedobacter</taxon>
    </lineage>
</organism>
<dbReference type="EMBL" id="FOPP01000007">
    <property type="protein sequence ID" value="SFH23172.1"/>
    <property type="molecule type" value="Genomic_DNA"/>
</dbReference>
<reference evidence="1 2" key="1">
    <citation type="submission" date="2016-10" db="EMBL/GenBank/DDBJ databases">
        <authorList>
            <person name="de Groot N.N."/>
        </authorList>
    </citation>
    <scope>NUCLEOTIDE SEQUENCE [LARGE SCALE GENOMIC DNA]</scope>
    <source>
        <strain evidence="1 2">DSM 18684</strain>
    </source>
</reference>
<dbReference type="Proteomes" id="UP000199666">
    <property type="component" value="Unassembled WGS sequence"/>
</dbReference>
<sequence>SYPSIALQFFWIHHSLSMKEEAIARFDYPEELKEKLVELVVYQNYSKEEVAKKYGVANTYILTNWINLYKKKLEKGAVTLAPMEKPKTKDAAELKNRIKDLEKALEKANVLIYGLNSMIDHAEKAHKVPIRKKGGTKQ</sequence>
<name>A0A1I2YC21_9SPHI</name>